<evidence type="ECO:0000313" key="2">
    <source>
        <dbReference type="Proteomes" id="UP000679725"/>
    </source>
</evidence>
<evidence type="ECO:0008006" key="3">
    <source>
        <dbReference type="Google" id="ProtNLM"/>
    </source>
</evidence>
<dbReference type="Proteomes" id="UP000679725">
    <property type="component" value="Unassembled WGS sequence"/>
</dbReference>
<dbReference type="Gene3D" id="3.20.10.10">
    <property type="entry name" value="D-amino Acid Aminotransferase, subunit A, domain 2"/>
    <property type="match status" value="1"/>
</dbReference>
<dbReference type="InterPro" id="IPR036038">
    <property type="entry name" value="Aminotransferase-like"/>
</dbReference>
<dbReference type="EMBL" id="CAJRAU010000008">
    <property type="protein sequence ID" value="CAG5073255.1"/>
    <property type="molecule type" value="Genomic_DNA"/>
</dbReference>
<dbReference type="RefSeq" id="WP_215236010.1">
    <property type="nucleotide sequence ID" value="NZ_CAJRAU010000008.1"/>
</dbReference>
<sequence>MLCIETICVENRELKNLAYHEARLNRTRQELWGYQDQWDLAEMIEVPDSVANTIHKCRVVYDRKIDNIKWEPYLQRPIKKLKRVYHNSVDYSYKYDQRDELNTLFAQREEADDILIIKNGWVTDSFYCNVAFSDETGWYTPNTYLLPGTQRAFLIDQGIIQERQISETDIFTYDSVKLFNAMVSWEKAPVIDVRMID</sequence>
<dbReference type="InterPro" id="IPR043132">
    <property type="entry name" value="BCAT-like_C"/>
</dbReference>
<organism evidence="1 2">
    <name type="scientific">Dyadobacter linearis</name>
    <dbReference type="NCBI Taxonomy" id="2823330"/>
    <lineage>
        <taxon>Bacteria</taxon>
        <taxon>Pseudomonadati</taxon>
        <taxon>Bacteroidota</taxon>
        <taxon>Cytophagia</taxon>
        <taxon>Cytophagales</taxon>
        <taxon>Spirosomataceae</taxon>
        <taxon>Dyadobacter</taxon>
    </lineage>
</organism>
<dbReference type="Pfam" id="PF01063">
    <property type="entry name" value="Aminotran_4"/>
    <property type="match status" value="1"/>
</dbReference>
<accession>A0ABM8UWV3</accession>
<comment type="caution">
    <text evidence="1">The sequence shown here is derived from an EMBL/GenBank/DDBJ whole genome shotgun (WGS) entry which is preliminary data.</text>
</comment>
<dbReference type="InterPro" id="IPR001544">
    <property type="entry name" value="Aminotrans_IV"/>
</dbReference>
<evidence type="ECO:0000313" key="1">
    <source>
        <dbReference type="EMBL" id="CAG5073255.1"/>
    </source>
</evidence>
<dbReference type="Gene3D" id="3.30.470.10">
    <property type="match status" value="1"/>
</dbReference>
<dbReference type="InterPro" id="IPR043131">
    <property type="entry name" value="BCAT-like_N"/>
</dbReference>
<dbReference type="SUPFAM" id="SSF56752">
    <property type="entry name" value="D-aminoacid aminotransferase-like PLP-dependent enzymes"/>
    <property type="match status" value="1"/>
</dbReference>
<keyword evidence="2" id="KW-1185">Reference proteome</keyword>
<protein>
    <recommendedName>
        <fullName evidence="3">4-amino-4-deoxychorismate lyase</fullName>
    </recommendedName>
</protein>
<gene>
    <name evidence="1" type="ORF">DYBT9623_04747</name>
</gene>
<reference evidence="1 2" key="1">
    <citation type="submission" date="2021-04" db="EMBL/GenBank/DDBJ databases">
        <authorList>
            <person name="Rodrigo-Torres L."/>
            <person name="Arahal R. D."/>
            <person name="Lucena T."/>
        </authorList>
    </citation>
    <scope>NUCLEOTIDE SEQUENCE [LARGE SCALE GENOMIC DNA]</scope>
    <source>
        <strain evidence="1 2">CECT 9623</strain>
    </source>
</reference>
<name>A0ABM8UWV3_9BACT</name>
<proteinExistence type="predicted"/>